<evidence type="ECO:0000313" key="2">
    <source>
        <dbReference type="Proteomes" id="UP000033649"/>
    </source>
</evidence>
<dbReference type="PATRIC" id="fig|429727.3.peg.1651"/>
<evidence type="ECO:0000313" key="1">
    <source>
        <dbReference type="EMBL" id="KKB09786.1"/>
    </source>
</evidence>
<dbReference type="AlphaFoldDB" id="A0A0F5FLR3"/>
<proteinExistence type="predicted"/>
<keyword evidence="2" id="KW-1185">Reference proteome</keyword>
<sequence length="93" mass="10352">MSFEVVGCQLLHFGPHKAIPQRITGAVRVRIRETFMGNITQYSLDLPVKADCGHVPHDQVRTALLTHAAHQLNKLKARHTQKLATDHLPVAAE</sequence>
<organism evidence="1 2">
    <name type="scientific">Devosia chinhatensis</name>
    <dbReference type="NCBI Taxonomy" id="429727"/>
    <lineage>
        <taxon>Bacteria</taxon>
        <taxon>Pseudomonadati</taxon>
        <taxon>Pseudomonadota</taxon>
        <taxon>Alphaproteobacteria</taxon>
        <taxon>Hyphomicrobiales</taxon>
        <taxon>Devosiaceae</taxon>
        <taxon>Devosia</taxon>
    </lineage>
</organism>
<accession>A0A0F5FLR3</accession>
<reference evidence="1 2" key="1">
    <citation type="submission" date="2015-03" db="EMBL/GenBank/DDBJ databases">
        <authorList>
            <person name="Hassan Y."/>
            <person name="Lepp D."/>
            <person name="Li X.-Z."/>
            <person name="Zhou T."/>
        </authorList>
    </citation>
    <scope>NUCLEOTIDE SEQUENCE [LARGE SCALE GENOMIC DNA]</scope>
    <source>
        <strain evidence="1 2">IPL18</strain>
    </source>
</reference>
<dbReference type="OrthoDB" id="7949576at2"/>
<gene>
    <name evidence="1" type="ORF">VE26_07965</name>
</gene>
<dbReference type="RefSeq" id="WP_046104477.1">
    <property type="nucleotide sequence ID" value="NZ_JZEY01000054.1"/>
</dbReference>
<comment type="caution">
    <text evidence="1">The sequence shown here is derived from an EMBL/GenBank/DDBJ whole genome shotgun (WGS) entry which is preliminary data.</text>
</comment>
<dbReference type="Proteomes" id="UP000033649">
    <property type="component" value="Unassembled WGS sequence"/>
</dbReference>
<name>A0A0F5FLR3_9HYPH</name>
<dbReference type="EMBL" id="JZEY01000054">
    <property type="protein sequence ID" value="KKB09786.1"/>
    <property type="molecule type" value="Genomic_DNA"/>
</dbReference>
<protein>
    <submittedName>
        <fullName evidence="1">Uncharacterized protein</fullName>
    </submittedName>
</protein>